<accession>A0A0D2I3X2</accession>
<evidence type="ECO:0000313" key="2">
    <source>
        <dbReference type="EMBL" id="KIX91996.1"/>
    </source>
</evidence>
<name>A0A0D2I3X2_9EURO</name>
<reference evidence="2 3" key="1">
    <citation type="submission" date="2015-01" db="EMBL/GenBank/DDBJ databases">
        <title>The Genome Sequence of Fonsecaea multimorphosa CBS 102226.</title>
        <authorList>
            <consortium name="The Broad Institute Genomics Platform"/>
            <person name="Cuomo C."/>
            <person name="de Hoog S."/>
            <person name="Gorbushina A."/>
            <person name="Stielow B."/>
            <person name="Teixiera M."/>
            <person name="Abouelleil A."/>
            <person name="Chapman S.B."/>
            <person name="Priest M."/>
            <person name="Young S.K."/>
            <person name="Wortman J."/>
            <person name="Nusbaum C."/>
            <person name="Birren B."/>
        </authorList>
    </citation>
    <scope>NUCLEOTIDE SEQUENCE [LARGE SCALE GENOMIC DNA]</scope>
    <source>
        <strain evidence="2 3">CBS 102226</strain>
    </source>
</reference>
<proteinExistence type="predicted"/>
<feature type="region of interest" description="Disordered" evidence="1">
    <location>
        <begin position="1"/>
        <end position="138"/>
    </location>
</feature>
<feature type="compositionally biased region" description="Basic and acidic residues" evidence="1">
    <location>
        <begin position="108"/>
        <end position="121"/>
    </location>
</feature>
<dbReference type="EMBL" id="KN848114">
    <property type="protein sequence ID" value="KIX91996.1"/>
    <property type="molecule type" value="Genomic_DNA"/>
</dbReference>
<dbReference type="STRING" id="1442371.A0A0D2I3X2"/>
<dbReference type="AlphaFoldDB" id="A0A0D2I3X2"/>
<organism evidence="2 3">
    <name type="scientific">Fonsecaea multimorphosa CBS 102226</name>
    <dbReference type="NCBI Taxonomy" id="1442371"/>
    <lineage>
        <taxon>Eukaryota</taxon>
        <taxon>Fungi</taxon>
        <taxon>Dikarya</taxon>
        <taxon>Ascomycota</taxon>
        <taxon>Pezizomycotina</taxon>
        <taxon>Eurotiomycetes</taxon>
        <taxon>Chaetothyriomycetidae</taxon>
        <taxon>Chaetothyriales</taxon>
        <taxon>Herpotrichiellaceae</taxon>
        <taxon>Fonsecaea</taxon>
    </lineage>
</organism>
<sequence length="138" mass="13956">MSGAARKRGAGRATRGQQPSETSSRRGDRLQVPGGGFDGPASRGSASQSGPGSAGRGASTAPSAASGAGSPGVPQGGFEPQSQAPGSRRSSQSGGPPPQVQGNAPRGDPARDPERPKRYTDQMRNIDLPASFYNIDQL</sequence>
<protein>
    <submittedName>
        <fullName evidence="2">Uncharacterized protein</fullName>
    </submittedName>
</protein>
<dbReference type="GeneID" id="27718069"/>
<feature type="compositionally biased region" description="Low complexity" evidence="1">
    <location>
        <begin position="39"/>
        <end position="94"/>
    </location>
</feature>
<dbReference type="Proteomes" id="UP000053411">
    <property type="component" value="Unassembled WGS sequence"/>
</dbReference>
<evidence type="ECO:0000256" key="1">
    <source>
        <dbReference type="SAM" id="MobiDB-lite"/>
    </source>
</evidence>
<keyword evidence="3" id="KW-1185">Reference proteome</keyword>
<dbReference type="VEuPathDB" id="FungiDB:Z520_12323"/>
<feature type="compositionally biased region" description="Basic residues" evidence="1">
    <location>
        <begin position="1"/>
        <end position="10"/>
    </location>
</feature>
<dbReference type="RefSeq" id="XP_016626119.1">
    <property type="nucleotide sequence ID" value="XM_016782809.1"/>
</dbReference>
<evidence type="ECO:0000313" key="3">
    <source>
        <dbReference type="Proteomes" id="UP000053411"/>
    </source>
</evidence>
<feature type="non-terminal residue" evidence="2">
    <location>
        <position position="138"/>
    </location>
</feature>
<gene>
    <name evidence="2" type="ORF">Z520_12323</name>
</gene>
<dbReference type="OrthoDB" id="4161706at2759"/>